<proteinExistence type="predicted"/>
<sequence>MMEYTPKLKKLDLKQAKSYLSEQSISFSNKTVLTSSAIILMSLNFLVVNEIDIQGVKVTINGRILIFVLLLINLYYFLQFKLSSEVDNNPAELLPEDYLNMQNEISKIISNGKEVLNKQLSRQEEINEEIKKYGIDSNEATILIRELKSIKDDMVVNVESIKINQKLLEEDIKKELKFSSIVKKYMRLNIAAPNIIYFLGLGSVFLRLIIIISQAFNTQDEPLKYLWNKEKENINIIFDNSEK</sequence>
<dbReference type="RefSeq" id="WP_073292205.1">
    <property type="nucleotide sequence ID" value="NZ_FRAV01000008.1"/>
</dbReference>
<keyword evidence="1" id="KW-1133">Transmembrane helix</keyword>
<keyword evidence="1" id="KW-0472">Membrane</keyword>
<keyword evidence="1" id="KW-0812">Transmembrane</keyword>
<organism evidence="2 3">
    <name type="scientific">Chryseobacterium polytrichastri</name>
    <dbReference type="NCBI Taxonomy" id="1302687"/>
    <lineage>
        <taxon>Bacteria</taxon>
        <taxon>Pseudomonadati</taxon>
        <taxon>Bacteroidota</taxon>
        <taxon>Flavobacteriia</taxon>
        <taxon>Flavobacteriales</taxon>
        <taxon>Weeksellaceae</taxon>
        <taxon>Chryseobacterium group</taxon>
        <taxon>Chryseobacterium</taxon>
    </lineage>
</organism>
<feature type="transmembrane region" description="Helical" evidence="1">
    <location>
        <begin position="195"/>
        <end position="216"/>
    </location>
</feature>
<feature type="transmembrane region" description="Helical" evidence="1">
    <location>
        <begin position="31"/>
        <end position="48"/>
    </location>
</feature>
<dbReference type="EMBL" id="FRAV01000008">
    <property type="protein sequence ID" value="SHK84491.1"/>
    <property type="molecule type" value="Genomic_DNA"/>
</dbReference>
<feature type="transmembrane region" description="Helical" evidence="1">
    <location>
        <begin position="60"/>
        <end position="78"/>
    </location>
</feature>
<protein>
    <submittedName>
        <fullName evidence="2">Uncharacterized protein</fullName>
    </submittedName>
</protein>
<gene>
    <name evidence="2" type="ORF">SAMN05444267_1008132</name>
</gene>
<name>A0A1M6VSV7_9FLAO</name>
<accession>A0A1M6VSV7</accession>
<dbReference type="Proteomes" id="UP000184364">
    <property type="component" value="Unassembled WGS sequence"/>
</dbReference>
<dbReference type="AlphaFoldDB" id="A0A1M6VSV7"/>
<dbReference type="STRING" id="1302687.SAMN05444267_1008132"/>
<evidence type="ECO:0000313" key="3">
    <source>
        <dbReference type="Proteomes" id="UP000184364"/>
    </source>
</evidence>
<reference evidence="3" key="1">
    <citation type="submission" date="2016-11" db="EMBL/GenBank/DDBJ databases">
        <authorList>
            <person name="Varghese N."/>
            <person name="Submissions S."/>
        </authorList>
    </citation>
    <scope>NUCLEOTIDE SEQUENCE [LARGE SCALE GENOMIC DNA]</scope>
    <source>
        <strain evidence="3">DSM 26899</strain>
    </source>
</reference>
<keyword evidence="3" id="KW-1185">Reference proteome</keyword>
<evidence type="ECO:0000313" key="2">
    <source>
        <dbReference type="EMBL" id="SHK84491.1"/>
    </source>
</evidence>
<evidence type="ECO:0000256" key="1">
    <source>
        <dbReference type="SAM" id="Phobius"/>
    </source>
</evidence>